<dbReference type="InterPro" id="IPR043128">
    <property type="entry name" value="Rev_trsase/Diguanyl_cyclase"/>
</dbReference>
<dbReference type="SMART" id="SM00267">
    <property type="entry name" value="GGDEF"/>
    <property type="match status" value="1"/>
</dbReference>
<dbReference type="PANTHER" id="PTHR45138">
    <property type="entry name" value="REGULATORY COMPONENTS OF SENSORY TRANSDUCTION SYSTEM"/>
    <property type="match status" value="1"/>
</dbReference>
<dbReference type="AlphaFoldDB" id="A0A235EGN6"/>
<dbReference type="SUPFAM" id="SSF55073">
    <property type="entry name" value="Nucleotide cyclase"/>
    <property type="match status" value="1"/>
</dbReference>
<dbReference type="Gene3D" id="3.30.70.270">
    <property type="match status" value="1"/>
</dbReference>
<evidence type="ECO:0000259" key="4">
    <source>
        <dbReference type="PROSITE" id="PS50887"/>
    </source>
</evidence>
<gene>
    <name evidence="5" type="ORF">CBY09_21615</name>
</gene>
<feature type="domain" description="GGDEF" evidence="4">
    <location>
        <begin position="211"/>
        <end position="343"/>
    </location>
</feature>
<dbReference type="EMBL" id="NOIG01000013">
    <property type="protein sequence ID" value="OYD48140.1"/>
    <property type="molecule type" value="Genomic_DNA"/>
</dbReference>
<dbReference type="PROSITE" id="PS50887">
    <property type="entry name" value="GGDEF"/>
    <property type="match status" value="1"/>
</dbReference>
<dbReference type="InterPro" id="IPR029787">
    <property type="entry name" value="Nucleotide_cyclase"/>
</dbReference>
<accession>A0A235EGN6</accession>
<dbReference type="GO" id="GO:0043709">
    <property type="term" value="P:cell adhesion involved in single-species biofilm formation"/>
    <property type="evidence" value="ECO:0007669"/>
    <property type="project" value="TreeGrafter"/>
</dbReference>
<dbReference type="NCBIfam" id="TIGR00254">
    <property type="entry name" value="GGDEF"/>
    <property type="match status" value="1"/>
</dbReference>
<evidence type="ECO:0000313" key="6">
    <source>
        <dbReference type="Proteomes" id="UP000215441"/>
    </source>
</evidence>
<protein>
    <recommendedName>
        <fullName evidence="1">diguanylate cyclase</fullName>
        <ecNumber evidence="1">2.7.7.65</ecNumber>
    </recommendedName>
</protein>
<dbReference type="OrthoDB" id="9813903at2"/>
<evidence type="ECO:0000256" key="2">
    <source>
        <dbReference type="ARBA" id="ARBA00034247"/>
    </source>
</evidence>
<dbReference type="GO" id="GO:0052621">
    <property type="term" value="F:diguanylate cyclase activity"/>
    <property type="evidence" value="ECO:0007669"/>
    <property type="project" value="UniProtKB-EC"/>
</dbReference>
<name>A0A235EGN6_9BURK</name>
<dbReference type="GO" id="GO:0005886">
    <property type="term" value="C:plasma membrane"/>
    <property type="evidence" value="ECO:0007669"/>
    <property type="project" value="TreeGrafter"/>
</dbReference>
<dbReference type="RefSeq" id="WP_094291630.1">
    <property type="nucleotide sequence ID" value="NZ_NOIG01000013.1"/>
</dbReference>
<feature type="transmembrane region" description="Helical" evidence="3">
    <location>
        <begin position="144"/>
        <end position="167"/>
    </location>
</feature>
<reference evidence="5 6" key="1">
    <citation type="submission" date="2017-07" db="EMBL/GenBank/DDBJ databases">
        <title>Acidovorax KNDSW TSA 6 genome sequence and assembly.</title>
        <authorList>
            <person name="Mayilraj S."/>
        </authorList>
    </citation>
    <scope>NUCLEOTIDE SEQUENCE [LARGE SCALE GENOMIC DNA]</scope>
    <source>
        <strain evidence="5 6">KNDSW-TSA6</strain>
    </source>
</reference>
<keyword evidence="6" id="KW-1185">Reference proteome</keyword>
<dbReference type="EC" id="2.7.7.65" evidence="1"/>
<evidence type="ECO:0000256" key="1">
    <source>
        <dbReference type="ARBA" id="ARBA00012528"/>
    </source>
</evidence>
<feature type="transmembrane region" description="Helical" evidence="3">
    <location>
        <begin position="113"/>
        <end position="132"/>
    </location>
</feature>
<dbReference type="Pfam" id="PF00990">
    <property type="entry name" value="GGDEF"/>
    <property type="match status" value="1"/>
</dbReference>
<sequence>MPTSRRQMPRRIYPLRILGMGLGGMVVGVVLWERQASALAWLCMALPCFAWPHVAYLLTQRSADPYRTETRNLLIDSALTAALVPLMHFNLLPSVLLLTLTMVDKITTGIRGLWARALVAMLVAGAASTLLTGMHWAPETSMRVMVACLPVMVLHTLSVSIVSYQLIRKATHSNLMLDELRRVDALTGLFGRGHWQEQAEAALRRHHTTDEPACMLMLDIDHFKSINDLHGHTVGDEVIRALAHVVRGHVRAGDCAGRFGGDEFAIVLPGMHARDALAIAQRIREQTECVRLRHLPDLRITSSIGVAPADHRHSNLRAWIDAADAALYVAKHEGRNRVSGYMEPALAPAV</sequence>
<dbReference type="Pfam" id="PF05230">
    <property type="entry name" value="MASE2"/>
    <property type="match status" value="1"/>
</dbReference>
<proteinExistence type="predicted"/>
<feature type="transmembrane region" description="Helical" evidence="3">
    <location>
        <begin position="38"/>
        <end position="58"/>
    </location>
</feature>
<dbReference type="InterPro" id="IPR050469">
    <property type="entry name" value="Diguanylate_Cyclase"/>
</dbReference>
<feature type="transmembrane region" description="Helical" evidence="3">
    <location>
        <begin position="79"/>
        <end position="101"/>
    </location>
</feature>
<organism evidence="5 6">
    <name type="scientific">Acidovorax kalamii</name>
    <dbReference type="NCBI Taxonomy" id="2004485"/>
    <lineage>
        <taxon>Bacteria</taxon>
        <taxon>Pseudomonadati</taxon>
        <taxon>Pseudomonadota</taxon>
        <taxon>Betaproteobacteria</taxon>
        <taxon>Burkholderiales</taxon>
        <taxon>Comamonadaceae</taxon>
        <taxon>Acidovorax</taxon>
    </lineage>
</organism>
<dbReference type="InterPro" id="IPR007894">
    <property type="entry name" value="MASE2"/>
</dbReference>
<dbReference type="FunFam" id="3.30.70.270:FF:000001">
    <property type="entry name" value="Diguanylate cyclase domain protein"/>
    <property type="match status" value="1"/>
</dbReference>
<keyword evidence="3" id="KW-0812">Transmembrane</keyword>
<dbReference type="GO" id="GO:1902201">
    <property type="term" value="P:negative regulation of bacterial-type flagellum-dependent cell motility"/>
    <property type="evidence" value="ECO:0007669"/>
    <property type="project" value="TreeGrafter"/>
</dbReference>
<evidence type="ECO:0000256" key="3">
    <source>
        <dbReference type="SAM" id="Phobius"/>
    </source>
</evidence>
<dbReference type="PANTHER" id="PTHR45138:SF9">
    <property type="entry name" value="DIGUANYLATE CYCLASE DGCM-RELATED"/>
    <property type="match status" value="1"/>
</dbReference>
<comment type="catalytic activity">
    <reaction evidence="2">
        <text>2 GTP = 3',3'-c-di-GMP + 2 diphosphate</text>
        <dbReference type="Rhea" id="RHEA:24898"/>
        <dbReference type="ChEBI" id="CHEBI:33019"/>
        <dbReference type="ChEBI" id="CHEBI:37565"/>
        <dbReference type="ChEBI" id="CHEBI:58805"/>
        <dbReference type="EC" id="2.7.7.65"/>
    </reaction>
</comment>
<comment type="caution">
    <text evidence="5">The sequence shown here is derived from an EMBL/GenBank/DDBJ whole genome shotgun (WGS) entry which is preliminary data.</text>
</comment>
<keyword evidence="3" id="KW-0472">Membrane</keyword>
<keyword evidence="3" id="KW-1133">Transmembrane helix</keyword>
<feature type="transmembrane region" description="Helical" evidence="3">
    <location>
        <begin position="12"/>
        <end position="32"/>
    </location>
</feature>
<dbReference type="InterPro" id="IPR000160">
    <property type="entry name" value="GGDEF_dom"/>
</dbReference>
<evidence type="ECO:0000313" key="5">
    <source>
        <dbReference type="EMBL" id="OYD48140.1"/>
    </source>
</evidence>
<dbReference type="Proteomes" id="UP000215441">
    <property type="component" value="Unassembled WGS sequence"/>
</dbReference>
<dbReference type="CDD" id="cd01949">
    <property type="entry name" value="GGDEF"/>
    <property type="match status" value="1"/>
</dbReference>